<keyword evidence="5" id="KW-1185">Reference proteome</keyword>
<gene>
    <name evidence="4" type="ORF">HNY73_014063</name>
</gene>
<evidence type="ECO:0000256" key="1">
    <source>
        <dbReference type="ARBA" id="ARBA00004613"/>
    </source>
</evidence>
<keyword evidence="2" id="KW-0964">Secreted</keyword>
<sequence length="74" mass="8363">MDTSGGFCESERFGRIPLNETKFDDENCLKIMCKNNKLVRFGCGKVFIESNRSCEANPKKGQYPECCDIVLSCN</sequence>
<comment type="subcellular location">
    <subcellularLocation>
        <location evidence="1">Secreted</location>
    </subcellularLocation>
</comment>
<feature type="domain" description="Single" evidence="3">
    <location>
        <begin position="15"/>
        <end position="70"/>
    </location>
</feature>
<name>A0A8T0EPE9_ARGBR</name>
<dbReference type="InterPro" id="IPR029277">
    <property type="entry name" value="SVWC_dom"/>
</dbReference>
<dbReference type="EMBL" id="JABXBU010002072">
    <property type="protein sequence ID" value="KAF8777144.1"/>
    <property type="molecule type" value="Genomic_DNA"/>
</dbReference>
<protein>
    <recommendedName>
        <fullName evidence="3">Single domain-containing protein</fullName>
    </recommendedName>
</protein>
<reference evidence="4" key="1">
    <citation type="journal article" date="2020" name="bioRxiv">
        <title>Chromosome-level reference genome of the European wasp spider Argiope bruennichi: a resource for studies on range expansion and evolutionary adaptation.</title>
        <authorList>
            <person name="Sheffer M.M."/>
            <person name="Hoppe A."/>
            <person name="Krehenwinkel H."/>
            <person name="Uhl G."/>
            <person name="Kuss A.W."/>
            <person name="Jensen L."/>
            <person name="Jensen C."/>
            <person name="Gillespie R.G."/>
            <person name="Hoff K.J."/>
            <person name="Prost S."/>
        </authorList>
    </citation>
    <scope>NUCLEOTIDE SEQUENCE</scope>
</reference>
<evidence type="ECO:0000313" key="4">
    <source>
        <dbReference type="EMBL" id="KAF8777144.1"/>
    </source>
</evidence>
<proteinExistence type="predicted"/>
<evidence type="ECO:0000313" key="5">
    <source>
        <dbReference type="Proteomes" id="UP000807504"/>
    </source>
</evidence>
<dbReference type="Proteomes" id="UP000807504">
    <property type="component" value="Unassembled WGS sequence"/>
</dbReference>
<comment type="caution">
    <text evidence="4">The sequence shown here is derived from an EMBL/GenBank/DDBJ whole genome shotgun (WGS) entry which is preliminary data.</text>
</comment>
<evidence type="ECO:0000256" key="2">
    <source>
        <dbReference type="ARBA" id="ARBA00022525"/>
    </source>
</evidence>
<reference evidence="4" key="2">
    <citation type="submission" date="2020-06" db="EMBL/GenBank/DDBJ databases">
        <authorList>
            <person name="Sheffer M."/>
        </authorList>
    </citation>
    <scope>NUCLEOTIDE SEQUENCE</scope>
</reference>
<evidence type="ECO:0000259" key="3">
    <source>
        <dbReference type="Pfam" id="PF15430"/>
    </source>
</evidence>
<accession>A0A8T0EPE9</accession>
<dbReference type="GO" id="GO:0005576">
    <property type="term" value="C:extracellular region"/>
    <property type="evidence" value="ECO:0007669"/>
    <property type="project" value="UniProtKB-SubCell"/>
</dbReference>
<dbReference type="AlphaFoldDB" id="A0A8T0EPE9"/>
<dbReference type="Pfam" id="PF15430">
    <property type="entry name" value="SVWC"/>
    <property type="match status" value="1"/>
</dbReference>
<organism evidence="4 5">
    <name type="scientific">Argiope bruennichi</name>
    <name type="common">Wasp spider</name>
    <name type="synonym">Aranea bruennichi</name>
    <dbReference type="NCBI Taxonomy" id="94029"/>
    <lineage>
        <taxon>Eukaryota</taxon>
        <taxon>Metazoa</taxon>
        <taxon>Ecdysozoa</taxon>
        <taxon>Arthropoda</taxon>
        <taxon>Chelicerata</taxon>
        <taxon>Arachnida</taxon>
        <taxon>Araneae</taxon>
        <taxon>Araneomorphae</taxon>
        <taxon>Entelegynae</taxon>
        <taxon>Araneoidea</taxon>
        <taxon>Araneidae</taxon>
        <taxon>Argiope</taxon>
    </lineage>
</organism>